<accession>A0A162GBH0</accession>
<dbReference type="Proteomes" id="UP000076882">
    <property type="component" value="Unassembled WGS sequence"/>
</dbReference>
<reference evidence="1 2" key="1">
    <citation type="submission" date="2016-03" db="EMBL/GenBank/DDBJ databases">
        <title>Comparative genomics of 54 Lactobacillus plantarum strains reveals genomic uncoupling from niche constraints.</title>
        <authorList>
            <person name="Martino M.E."/>
        </authorList>
    </citation>
    <scope>NUCLEOTIDE SEQUENCE [LARGE SCALE GENOMIC DNA]</scope>
    <source>
        <strain evidence="1 2">19.1</strain>
    </source>
</reference>
<gene>
    <name evidence="1" type="ORF">Lp19_3186</name>
</gene>
<evidence type="ECO:0000313" key="1">
    <source>
        <dbReference type="EMBL" id="KZU91900.1"/>
    </source>
</evidence>
<dbReference type="RefSeq" id="WP_003645053.1">
    <property type="nucleotide sequence ID" value="NZ_CAXLKC010000001.1"/>
</dbReference>
<organism evidence="1 2">
    <name type="scientific">Lactiplantibacillus plantarum</name>
    <name type="common">Lactobacillus plantarum</name>
    <dbReference type="NCBI Taxonomy" id="1590"/>
    <lineage>
        <taxon>Bacteria</taxon>
        <taxon>Bacillati</taxon>
        <taxon>Bacillota</taxon>
        <taxon>Bacilli</taxon>
        <taxon>Lactobacillales</taxon>
        <taxon>Lactobacillaceae</taxon>
        <taxon>Lactiplantibacillus</taxon>
    </lineage>
</organism>
<proteinExistence type="predicted"/>
<dbReference type="PATRIC" id="fig|1590.144.peg.1548"/>
<dbReference type="AlphaFoldDB" id="A0A162GBH0"/>
<name>A0A162GBH0_LACPN</name>
<comment type="caution">
    <text evidence="1">The sequence shown here is derived from an EMBL/GenBank/DDBJ whole genome shotgun (WGS) entry which is preliminary data.</text>
</comment>
<protein>
    <submittedName>
        <fullName evidence="1">ABC transporter permease protein</fullName>
    </submittedName>
</protein>
<dbReference type="EMBL" id="LUXM01000040">
    <property type="protein sequence ID" value="KZU91900.1"/>
    <property type="molecule type" value="Genomic_DNA"/>
</dbReference>
<evidence type="ECO:0000313" key="2">
    <source>
        <dbReference type="Proteomes" id="UP000076882"/>
    </source>
</evidence>
<dbReference type="Pfam" id="PF12730">
    <property type="entry name" value="ABC2_membrane_4"/>
    <property type="match status" value="1"/>
</dbReference>
<dbReference type="PANTHER" id="PTHR37305:SF1">
    <property type="entry name" value="MEMBRANE PROTEIN"/>
    <property type="match status" value="1"/>
</dbReference>
<dbReference type="PANTHER" id="PTHR37305">
    <property type="entry name" value="INTEGRAL MEMBRANE PROTEIN-RELATED"/>
    <property type="match status" value="1"/>
</dbReference>
<sequence>MMTLYRQELTKLFKKKSTIWCGLILATVALIFAILARIKPTIFPAKTMFAANFEAQQFIVFFMVAAAATMITMEFQFGTIKHVLTQRYSRPLVLVSKWLVLLTYSLLLYVGSSLFAILLKVCLVNDKFAIFTRAKFWHDWLAGVGGEFLNTWLLLSLVLLIAALFKSSGAAVAVGIIGYFVLGMVNIPMIALIRKYTWLKWNPLNMFNFSAQLGLPTLSKITNLTDVQLFWGNLAYIILFLVLGLLFFRRREV</sequence>
<dbReference type="KEGG" id="lpb:SH83_07455"/>